<organism evidence="1 2">
    <name type="scientific">Desulfosporosinus fructosivorans</name>
    <dbReference type="NCBI Taxonomy" id="2018669"/>
    <lineage>
        <taxon>Bacteria</taxon>
        <taxon>Bacillati</taxon>
        <taxon>Bacillota</taxon>
        <taxon>Clostridia</taxon>
        <taxon>Eubacteriales</taxon>
        <taxon>Desulfitobacteriaceae</taxon>
        <taxon>Desulfosporosinus</taxon>
    </lineage>
</organism>
<dbReference type="OrthoDB" id="5540856at2"/>
<keyword evidence="2" id="KW-1185">Reference proteome</keyword>
<protein>
    <recommendedName>
        <fullName evidence="3">Chemotaxis protein</fullName>
    </recommendedName>
</protein>
<dbReference type="EMBL" id="SPQQ01000003">
    <property type="protein sequence ID" value="TGE38694.1"/>
    <property type="molecule type" value="Genomic_DNA"/>
</dbReference>
<proteinExistence type="predicted"/>
<sequence>MKLIIKEYLASLKERGELDAILPDLLSEIGFNVFSSSGRGTRQDGVDVAATGCLNGDIEKVYLFSIKAGDLTRTTWDSAAVQSLRPSLNEIIDSYIPNRLPSEHKDKPIVICLCFGGEILEQVRTDVEGYTKSILKNGIEVIQWNGDKLAELILSSFLREDLLPKSFRSMLRKSLALLDEPEASYKHFADLIKNLIQTKTDRVEKKVTVIRQINICLWILFAWCREANNIEAAYLSSELTLLHAWEIAKPFLGKKTRVAKDIFNTVESIRGVYQLICTQYLESKILPFTDKRHALSSAVKPSCKVDVNLKLFDVLGRVAMGGIWTHWQIQLIPKENIELRDQLIKEVQRYFIAMKQLISNNPILLSPYKDDQAIEIAIVTWFLALDSRNFDFIHSWLLEVINRVRFNFNIHSNYPCNLSAYYELIEHPIEKSEAYRIEVTAGSVLYPTVAAFSGLFGFNDIYYEIQSFKEESLRHCNFQFWYPDETSEEQFYTNKSTHGATLSNVCVEKTKEDFLDQIFKECQQNSDFRDMSAMKYGLWPLLFIGCRHYRLPIPLHFLEMFKSNKQ</sequence>
<reference evidence="1 2" key="1">
    <citation type="submission" date="2019-03" db="EMBL/GenBank/DDBJ databases">
        <title>Draft Genome Sequence of Desulfosporosinus fructosivorans Strain 63.6F, Isolated from Marine Sediment in the Baltic Sea.</title>
        <authorList>
            <person name="Hausmann B."/>
            <person name="Vandieken V."/>
            <person name="Pjevac P."/>
            <person name="Schreck K."/>
            <person name="Herbold C.W."/>
            <person name="Loy A."/>
        </authorList>
    </citation>
    <scope>NUCLEOTIDE SEQUENCE [LARGE SCALE GENOMIC DNA]</scope>
    <source>
        <strain evidence="1 2">63.6F</strain>
    </source>
</reference>
<comment type="caution">
    <text evidence="1">The sequence shown here is derived from an EMBL/GenBank/DDBJ whole genome shotgun (WGS) entry which is preliminary data.</text>
</comment>
<evidence type="ECO:0000313" key="2">
    <source>
        <dbReference type="Proteomes" id="UP000298460"/>
    </source>
</evidence>
<gene>
    <name evidence="1" type="ORF">E4K67_11930</name>
</gene>
<evidence type="ECO:0008006" key="3">
    <source>
        <dbReference type="Google" id="ProtNLM"/>
    </source>
</evidence>
<accession>A0A4Z0R844</accession>
<dbReference type="AlphaFoldDB" id="A0A4Z0R844"/>
<name>A0A4Z0R844_9FIRM</name>
<dbReference type="Proteomes" id="UP000298460">
    <property type="component" value="Unassembled WGS sequence"/>
</dbReference>
<evidence type="ECO:0000313" key="1">
    <source>
        <dbReference type="EMBL" id="TGE38694.1"/>
    </source>
</evidence>